<feature type="region of interest" description="Disordered" evidence="1">
    <location>
        <begin position="86"/>
        <end position="106"/>
    </location>
</feature>
<keyword evidence="3" id="KW-1185">Reference proteome</keyword>
<evidence type="ECO:0000256" key="1">
    <source>
        <dbReference type="SAM" id="MobiDB-lite"/>
    </source>
</evidence>
<dbReference type="Proteomes" id="UP001431926">
    <property type="component" value="Chromosome"/>
</dbReference>
<proteinExistence type="predicted"/>
<dbReference type="RefSeq" id="WP_329357999.1">
    <property type="nucleotide sequence ID" value="NZ_CP109490.1"/>
</dbReference>
<name>A0ABZ1ZMY6_STRAQ</name>
<evidence type="ECO:0000313" key="2">
    <source>
        <dbReference type="EMBL" id="WUX39825.1"/>
    </source>
</evidence>
<accession>A0ABZ1ZMY6</accession>
<gene>
    <name evidence="2" type="ORF">OG367_28065</name>
</gene>
<reference evidence="2" key="1">
    <citation type="submission" date="2022-10" db="EMBL/GenBank/DDBJ databases">
        <title>The complete genomes of actinobacterial strains from the NBC collection.</title>
        <authorList>
            <person name="Joergensen T.S."/>
            <person name="Alvarez Arevalo M."/>
            <person name="Sterndorff E.B."/>
            <person name="Faurdal D."/>
            <person name="Vuksanovic O."/>
            <person name="Mourched A.-S."/>
            <person name="Charusanti P."/>
            <person name="Shaw S."/>
            <person name="Blin K."/>
            <person name="Weber T."/>
        </authorList>
    </citation>
    <scope>NUCLEOTIDE SEQUENCE</scope>
    <source>
        <strain evidence="2">NBC_01436</strain>
    </source>
</reference>
<evidence type="ECO:0000313" key="3">
    <source>
        <dbReference type="Proteomes" id="UP001431926"/>
    </source>
</evidence>
<organism evidence="2 3">
    <name type="scientific">Streptomyces anulatus</name>
    <name type="common">Streptomyces chrysomallus</name>
    <dbReference type="NCBI Taxonomy" id="1892"/>
    <lineage>
        <taxon>Bacteria</taxon>
        <taxon>Bacillati</taxon>
        <taxon>Actinomycetota</taxon>
        <taxon>Actinomycetes</taxon>
        <taxon>Kitasatosporales</taxon>
        <taxon>Streptomycetaceae</taxon>
        <taxon>Streptomyces</taxon>
    </lineage>
</organism>
<sequence length="106" mass="11057">MSAIPVLLAVLLSLAGATHLQLGGKERRLLASAAADHPGEMYDPLRTRRIATAQARAGITDSIPMMLSTMATAVLLLSTATLAGRSSQVPHQEVAPEPGCRSPWGS</sequence>
<dbReference type="EMBL" id="CP109491">
    <property type="protein sequence ID" value="WUX39825.1"/>
    <property type="molecule type" value="Genomic_DNA"/>
</dbReference>
<protein>
    <submittedName>
        <fullName evidence="2">Uncharacterized protein</fullName>
    </submittedName>
</protein>